<dbReference type="PATRIC" id="fig|1261658.3.peg.1997"/>
<reference evidence="1 2" key="1">
    <citation type="submission" date="2014-01" db="EMBL/GenBank/DDBJ databases">
        <authorList>
            <person name="Zuccon D."/>
        </authorList>
    </citation>
    <scope>NUCLEOTIDE SEQUENCE [LARGE SCALE GENOMIC DNA]</scope>
    <source>
        <strain evidence="1 2">Y31</strain>
    </source>
</reference>
<gene>
    <name evidence="1" type="ORF">F480_09985</name>
</gene>
<protein>
    <submittedName>
        <fullName evidence="1">Uncharacterized protein</fullName>
    </submittedName>
</protein>
<organism evidence="1 2">
    <name type="scientific">Bibersteinia trehalosi Y31</name>
    <dbReference type="NCBI Taxonomy" id="1261658"/>
    <lineage>
        <taxon>Bacteria</taxon>
        <taxon>Pseudomonadati</taxon>
        <taxon>Pseudomonadota</taxon>
        <taxon>Gammaproteobacteria</taxon>
        <taxon>Pasteurellales</taxon>
        <taxon>Pasteurellaceae</taxon>
        <taxon>Bibersteinia</taxon>
    </lineage>
</organism>
<dbReference type="AlphaFoldDB" id="A0A179CYJ7"/>
<sequence>MNGRNKKILTDFQFNVWCYKRFFVIFTPIFAPV</sequence>
<evidence type="ECO:0000313" key="2">
    <source>
        <dbReference type="Proteomes" id="UP000078358"/>
    </source>
</evidence>
<proteinExistence type="predicted"/>
<dbReference type="Proteomes" id="UP000078358">
    <property type="component" value="Unassembled WGS sequence"/>
</dbReference>
<dbReference type="EMBL" id="JACI01000002">
    <property type="protein sequence ID" value="OAQ14969.1"/>
    <property type="molecule type" value="Genomic_DNA"/>
</dbReference>
<accession>A0A179CYJ7</accession>
<comment type="caution">
    <text evidence="1">The sequence shown here is derived from an EMBL/GenBank/DDBJ whole genome shotgun (WGS) entry which is preliminary data.</text>
</comment>
<name>A0A179CYJ7_BIBTR</name>
<evidence type="ECO:0000313" key="1">
    <source>
        <dbReference type="EMBL" id="OAQ14969.1"/>
    </source>
</evidence>